<dbReference type="AlphaFoldDB" id="A0A318J988"/>
<reference evidence="1 2" key="1">
    <citation type="submission" date="2018-05" db="EMBL/GenBank/DDBJ databases">
        <title>Genomic Encyclopedia of Type Strains, Phase IV (KMG-IV): sequencing the most valuable type-strain genomes for metagenomic binning, comparative biology and taxonomic classification.</title>
        <authorList>
            <person name="Goeker M."/>
        </authorList>
    </citation>
    <scope>NUCLEOTIDE SEQUENCE [LARGE SCALE GENOMIC DNA]</scope>
    <source>
        <strain evidence="1 2">DSM 25134</strain>
    </source>
</reference>
<proteinExistence type="predicted"/>
<sequence length="131" mass="14584">MALERPDSPCIARCTTAVGDNVCRGCGRSFAEISNWCFMDESAREQVWQQLPQRQALLDIAERLGVLLDLQLLDGEEWGTLSLNGRPLFIRMQSATVQLRLPDGRSLPLDVQQGVDGVAAQLRQYVALINQ</sequence>
<dbReference type="OrthoDB" id="5296987at2"/>
<dbReference type="InterPro" id="IPR010710">
    <property type="entry name" value="DUF1289"/>
</dbReference>
<dbReference type="RefSeq" id="WP_059286012.1">
    <property type="nucleotide sequence ID" value="NZ_LNQU01000052.1"/>
</dbReference>
<protein>
    <submittedName>
        <fullName evidence="1">Putative Fe-S protein YdhL (DUF1289 family)</fullName>
    </submittedName>
</protein>
<dbReference type="EMBL" id="QJKC01000011">
    <property type="protein sequence ID" value="PXX45703.1"/>
    <property type="molecule type" value="Genomic_DNA"/>
</dbReference>
<comment type="caution">
    <text evidence="1">The sequence shown here is derived from an EMBL/GenBank/DDBJ whole genome shotgun (WGS) entry which is preliminary data.</text>
</comment>
<dbReference type="PANTHER" id="PTHR35175:SF2">
    <property type="entry name" value="DUF1289 DOMAIN-CONTAINING PROTEIN"/>
    <property type="match status" value="1"/>
</dbReference>
<evidence type="ECO:0000313" key="1">
    <source>
        <dbReference type="EMBL" id="PXX45703.1"/>
    </source>
</evidence>
<evidence type="ECO:0000313" key="2">
    <source>
        <dbReference type="Proteomes" id="UP000248395"/>
    </source>
</evidence>
<gene>
    <name evidence="1" type="ORF">DFR38_11197</name>
</gene>
<dbReference type="PANTHER" id="PTHR35175">
    <property type="entry name" value="DUF1289 DOMAIN-CONTAINING PROTEIN"/>
    <property type="match status" value="1"/>
</dbReference>
<keyword evidence="2" id="KW-1185">Reference proteome</keyword>
<name>A0A318J988_9NEIS</name>
<dbReference type="Proteomes" id="UP000248395">
    <property type="component" value="Unassembled WGS sequence"/>
</dbReference>
<accession>A0A318J988</accession>
<dbReference type="Pfam" id="PF06945">
    <property type="entry name" value="DUF1289"/>
    <property type="match status" value="1"/>
</dbReference>
<organism evidence="1 2">
    <name type="scientific">Aquitalea magnusonii</name>
    <dbReference type="NCBI Taxonomy" id="332411"/>
    <lineage>
        <taxon>Bacteria</taxon>
        <taxon>Pseudomonadati</taxon>
        <taxon>Pseudomonadota</taxon>
        <taxon>Betaproteobacteria</taxon>
        <taxon>Neisseriales</taxon>
        <taxon>Chromobacteriaceae</taxon>
        <taxon>Aquitalea</taxon>
    </lineage>
</organism>